<dbReference type="Proteomes" id="UP000000599">
    <property type="component" value="Chromosome D"/>
</dbReference>
<evidence type="ECO:0000313" key="2">
    <source>
        <dbReference type="Proteomes" id="UP000000599"/>
    </source>
</evidence>
<dbReference type="KEGG" id="dha:DEHA2D10670g"/>
<reference evidence="1 2" key="1">
    <citation type="journal article" date="2004" name="Nature">
        <title>Genome evolution in yeasts.</title>
        <authorList>
            <consortium name="Genolevures"/>
            <person name="Dujon B."/>
            <person name="Sherman D."/>
            <person name="Fischer G."/>
            <person name="Durrens P."/>
            <person name="Casaregola S."/>
            <person name="Lafontaine I."/>
            <person name="de Montigny J."/>
            <person name="Marck C."/>
            <person name="Neuveglise C."/>
            <person name="Talla E."/>
            <person name="Goffard N."/>
            <person name="Frangeul L."/>
            <person name="Aigle M."/>
            <person name="Anthouard V."/>
            <person name="Babour A."/>
            <person name="Barbe V."/>
            <person name="Barnay S."/>
            <person name="Blanchin S."/>
            <person name="Beckerich J.M."/>
            <person name="Beyne E."/>
            <person name="Bleykasten C."/>
            <person name="Boisrame A."/>
            <person name="Boyer J."/>
            <person name="Cattolico L."/>
            <person name="Confanioleri F."/>
            <person name="de Daruvar A."/>
            <person name="Despons L."/>
            <person name="Fabre E."/>
            <person name="Fairhead C."/>
            <person name="Ferry-Dumazet H."/>
            <person name="Groppi A."/>
            <person name="Hantraye F."/>
            <person name="Hennequin C."/>
            <person name="Jauniaux N."/>
            <person name="Joyet P."/>
            <person name="Kachouri R."/>
            <person name="Kerrest A."/>
            <person name="Koszul R."/>
            <person name="Lemaire M."/>
            <person name="Lesur I."/>
            <person name="Ma L."/>
            <person name="Muller H."/>
            <person name="Nicaud J.M."/>
            <person name="Nikolski M."/>
            <person name="Oztas S."/>
            <person name="Ozier-Kalogeropoulos O."/>
            <person name="Pellenz S."/>
            <person name="Potier S."/>
            <person name="Richard G.F."/>
            <person name="Straub M.L."/>
            <person name="Suleau A."/>
            <person name="Swennene D."/>
            <person name="Tekaia F."/>
            <person name="Wesolowski-Louvel M."/>
            <person name="Westhof E."/>
            <person name="Wirth B."/>
            <person name="Zeniou-Meyer M."/>
            <person name="Zivanovic I."/>
            <person name="Bolotin-Fukuhara M."/>
            <person name="Thierry A."/>
            <person name="Bouchier C."/>
            <person name="Caudron B."/>
            <person name="Scarpelli C."/>
            <person name="Gaillardin C."/>
            <person name="Weissenbach J."/>
            <person name="Wincker P."/>
            <person name="Souciet J.L."/>
        </authorList>
    </citation>
    <scope>NUCLEOTIDE SEQUENCE [LARGE SCALE GENOMIC DNA]</scope>
    <source>
        <strain evidence="2">ATCC 36239 / CBS 767 / BCRC 21394 / JCM 1990 / NBRC 0083 / IGC 2968</strain>
    </source>
</reference>
<name>B5RTG6_DEBHA</name>
<protein>
    <submittedName>
        <fullName evidence="1">DEHA2D10670p</fullName>
    </submittedName>
</protein>
<dbReference type="AlphaFoldDB" id="B5RTG6"/>
<dbReference type="InParanoid" id="B5RTG6"/>
<dbReference type="RefSeq" id="XP_002770296.1">
    <property type="nucleotide sequence ID" value="XM_002770250.1"/>
</dbReference>
<dbReference type="HOGENOM" id="CLU_3279454_0_0_1"/>
<evidence type="ECO:0000313" key="1">
    <source>
        <dbReference type="EMBL" id="CAR65651.1"/>
    </source>
</evidence>
<dbReference type="EMBL" id="CR382136">
    <property type="protein sequence ID" value="CAR65651.1"/>
    <property type="molecule type" value="Genomic_DNA"/>
</dbReference>
<gene>
    <name evidence="1" type="ordered locus">DEHA2D10670g</name>
</gene>
<proteinExistence type="predicted"/>
<dbReference type="GeneID" id="8998509"/>
<accession>B5RTG6</accession>
<dbReference type="VEuPathDB" id="FungiDB:DEHA2D10670g"/>
<sequence length="41" mass="4943">MTEKRTMIHKSYLKFVNDKKQSLKEKYVKMIFSSMDAISWA</sequence>
<keyword evidence="2" id="KW-1185">Reference proteome</keyword>
<organism evidence="1 2">
    <name type="scientific">Debaryomyces hansenii (strain ATCC 36239 / CBS 767 / BCRC 21394 / JCM 1990 / NBRC 0083 / IGC 2968)</name>
    <name type="common">Yeast</name>
    <name type="synonym">Torulaspora hansenii</name>
    <dbReference type="NCBI Taxonomy" id="284592"/>
    <lineage>
        <taxon>Eukaryota</taxon>
        <taxon>Fungi</taxon>
        <taxon>Dikarya</taxon>
        <taxon>Ascomycota</taxon>
        <taxon>Saccharomycotina</taxon>
        <taxon>Pichiomycetes</taxon>
        <taxon>Debaryomycetaceae</taxon>
        <taxon>Debaryomyces</taxon>
    </lineage>
</organism>